<keyword evidence="2" id="KW-1185">Reference proteome</keyword>
<dbReference type="AlphaFoldDB" id="A0A6P8Z9U8"/>
<dbReference type="InParanoid" id="A0A6P8Z9U8"/>
<organism evidence="3">
    <name type="scientific">Thrips palmi</name>
    <name type="common">Melon thrips</name>
    <dbReference type="NCBI Taxonomy" id="161013"/>
    <lineage>
        <taxon>Eukaryota</taxon>
        <taxon>Metazoa</taxon>
        <taxon>Ecdysozoa</taxon>
        <taxon>Arthropoda</taxon>
        <taxon>Hexapoda</taxon>
        <taxon>Insecta</taxon>
        <taxon>Pterygota</taxon>
        <taxon>Neoptera</taxon>
        <taxon>Paraneoptera</taxon>
        <taxon>Thysanoptera</taxon>
        <taxon>Terebrantia</taxon>
        <taxon>Thripoidea</taxon>
        <taxon>Thripidae</taxon>
        <taxon>Thrips</taxon>
    </lineage>
</organism>
<feature type="region of interest" description="Disordered" evidence="1">
    <location>
        <begin position="373"/>
        <end position="442"/>
    </location>
</feature>
<accession>A0A6P8Z9U8</accession>
<evidence type="ECO:0000313" key="2">
    <source>
        <dbReference type="Proteomes" id="UP000515158"/>
    </source>
</evidence>
<name>A0A6P8Z9U8_THRPL</name>
<evidence type="ECO:0000256" key="1">
    <source>
        <dbReference type="SAM" id="MobiDB-lite"/>
    </source>
</evidence>
<proteinExistence type="predicted"/>
<dbReference type="OrthoDB" id="4095724at2759"/>
<sequence>MTSGIPFHCCHIYRWVGCSNWPAPFWLRFGNLISSLRACAESERHNRFFFACLLEKCCRPAMDPPRHIVTTGFTTPQPPVYIFTAPPPQPPCGVPPPFAYHPPPTPTPYFSVPPPTLSVPPPTYPSWTVEETTTTTVRRVMTFGAAPPPLAQGWTVPPPLAQGWTATPPLRAAPATLVTEITDVTNEAEAEPVLASHIVAASTPASEGTSEAGGAVSMGTSQAGGAVSMGTSQAGGAVSMGTSQAGGAVSKGTSQAGGAVSMGTSQAGGAVSMGTSQAGGAVSMATSQAGGAVSMGTSQAGGAVSTAHVAVASVAPTAGHRAVRASARLARPAGPSKPEPAEPVAGPSRPSTRSSSKRDPIDKLHDEIDAMLTSYPGNARDAPKKKKVKFIDSDSSDEDELEPAKPVLKHCDSPIVITDTDDSHPGSSEESDVDESEDKRVPREEELKADICCIELEELNRESEIMRCYPCTCAKACVEHAVGWLKDNRTCYHCRTPITDCEAVPNYYRF</sequence>
<dbReference type="RefSeq" id="XP_034247291.1">
    <property type="nucleotide sequence ID" value="XM_034391400.1"/>
</dbReference>
<evidence type="ECO:0000313" key="3">
    <source>
        <dbReference type="RefSeq" id="XP_034247291.1"/>
    </source>
</evidence>
<feature type="region of interest" description="Disordered" evidence="1">
    <location>
        <begin position="325"/>
        <end position="361"/>
    </location>
</feature>
<dbReference type="Proteomes" id="UP000515158">
    <property type="component" value="Unplaced"/>
</dbReference>
<protein>
    <submittedName>
        <fullName evidence="3">Formin-binding protein 4-like isoform X1</fullName>
    </submittedName>
</protein>
<dbReference type="KEGG" id="tpal:117649033"/>
<reference evidence="3" key="1">
    <citation type="submission" date="2025-08" db="UniProtKB">
        <authorList>
            <consortium name="RefSeq"/>
        </authorList>
    </citation>
    <scope>IDENTIFICATION</scope>
    <source>
        <tissue evidence="3">Total insect</tissue>
    </source>
</reference>
<gene>
    <name evidence="3" type="primary">LOC117649033</name>
</gene>
<dbReference type="GeneID" id="117649033"/>